<dbReference type="AlphaFoldDB" id="A0A9P1HD12"/>
<sequence length="270" mass="30187">MATQETTPISDERFWVPEYFSILEHLWISILKHLFRGSFTRRQAPRPVEKPTPPTAAAQSPHALAIKSTERDHVNLNHFLLSATPEREIVSELSSIRNLLEAHVEEHYHLQPVRCDVALLTNAVSNLGLGRQGSLSPAEATSLALNPQTRYATLRHILSEVIFSSASLHGQCPISILPAPMAMFAQSIPPVESKLGNAEGRLQQVEHLKAVILEIAKLGYIILSQPSEWEFSHREDLRGQGTFVFSPGLAKTRDREGRAYQPLRTSRMPL</sequence>
<proteinExistence type="predicted"/>
<comment type="caution">
    <text evidence="1">The sequence shown here is derived from an EMBL/GenBank/DDBJ whole genome shotgun (WGS) entry which is preliminary data.</text>
</comment>
<dbReference type="OrthoDB" id="5421765at2759"/>
<reference evidence="1" key="1">
    <citation type="submission" date="2022-11" db="EMBL/GenBank/DDBJ databases">
        <authorList>
            <person name="Scott C."/>
            <person name="Bruce N."/>
        </authorList>
    </citation>
    <scope>NUCLEOTIDE SEQUENCE</scope>
</reference>
<name>A0A9P1HD12_9PEZI</name>
<keyword evidence="2" id="KW-1185">Reference proteome</keyword>
<protein>
    <submittedName>
        <fullName evidence="1">Uncharacterized protein</fullName>
    </submittedName>
</protein>
<evidence type="ECO:0000313" key="2">
    <source>
        <dbReference type="Proteomes" id="UP000838763"/>
    </source>
</evidence>
<organism evidence="1 2">
    <name type="scientific">Parascedosporium putredinis</name>
    <dbReference type="NCBI Taxonomy" id="1442378"/>
    <lineage>
        <taxon>Eukaryota</taxon>
        <taxon>Fungi</taxon>
        <taxon>Dikarya</taxon>
        <taxon>Ascomycota</taxon>
        <taxon>Pezizomycotina</taxon>
        <taxon>Sordariomycetes</taxon>
        <taxon>Hypocreomycetidae</taxon>
        <taxon>Microascales</taxon>
        <taxon>Microascaceae</taxon>
        <taxon>Parascedosporium</taxon>
    </lineage>
</organism>
<dbReference type="Proteomes" id="UP000838763">
    <property type="component" value="Unassembled WGS sequence"/>
</dbReference>
<gene>
    <name evidence="1" type="ORF">PPNO1_LOCUS8969</name>
</gene>
<dbReference type="EMBL" id="CALLCH030000019">
    <property type="protein sequence ID" value="CAI4219404.1"/>
    <property type="molecule type" value="Genomic_DNA"/>
</dbReference>
<evidence type="ECO:0000313" key="1">
    <source>
        <dbReference type="EMBL" id="CAI4219404.1"/>
    </source>
</evidence>
<accession>A0A9P1HD12</accession>